<dbReference type="Proteomes" id="UP000887013">
    <property type="component" value="Unassembled WGS sequence"/>
</dbReference>
<reference evidence="1" key="1">
    <citation type="submission" date="2020-08" db="EMBL/GenBank/DDBJ databases">
        <title>Multicomponent nature underlies the extraordinary mechanical properties of spider dragline silk.</title>
        <authorList>
            <person name="Kono N."/>
            <person name="Nakamura H."/>
            <person name="Mori M."/>
            <person name="Yoshida Y."/>
            <person name="Ohtoshi R."/>
            <person name="Malay A.D."/>
            <person name="Moran D.A.P."/>
            <person name="Tomita M."/>
            <person name="Numata K."/>
            <person name="Arakawa K."/>
        </authorList>
    </citation>
    <scope>NUCLEOTIDE SEQUENCE</scope>
</reference>
<protein>
    <submittedName>
        <fullName evidence="1">Uncharacterized protein</fullName>
    </submittedName>
</protein>
<sequence length="17" mass="1870">TRPDLTNPDRGGRGDSR</sequence>
<dbReference type="AlphaFoldDB" id="A0A8X6NRC6"/>
<accession>A0A8X6NRC6</accession>
<name>A0A8X6NRC6_NEPPI</name>
<proteinExistence type="predicted"/>
<gene>
    <name evidence="1" type="ORF">NPIL_665811</name>
</gene>
<dbReference type="EMBL" id="BMAW01107033">
    <property type="protein sequence ID" value="GFT27222.1"/>
    <property type="molecule type" value="Genomic_DNA"/>
</dbReference>
<organism evidence="1 2">
    <name type="scientific">Nephila pilipes</name>
    <name type="common">Giant wood spider</name>
    <name type="synonym">Nephila maculata</name>
    <dbReference type="NCBI Taxonomy" id="299642"/>
    <lineage>
        <taxon>Eukaryota</taxon>
        <taxon>Metazoa</taxon>
        <taxon>Ecdysozoa</taxon>
        <taxon>Arthropoda</taxon>
        <taxon>Chelicerata</taxon>
        <taxon>Arachnida</taxon>
        <taxon>Araneae</taxon>
        <taxon>Araneomorphae</taxon>
        <taxon>Entelegynae</taxon>
        <taxon>Araneoidea</taxon>
        <taxon>Nephilidae</taxon>
        <taxon>Nephila</taxon>
    </lineage>
</organism>
<feature type="non-terminal residue" evidence="1">
    <location>
        <position position="1"/>
    </location>
</feature>
<keyword evidence="2" id="KW-1185">Reference proteome</keyword>
<evidence type="ECO:0000313" key="1">
    <source>
        <dbReference type="EMBL" id="GFT27222.1"/>
    </source>
</evidence>
<comment type="caution">
    <text evidence="1">The sequence shown here is derived from an EMBL/GenBank/DDBJ whole genome shotgun (WGS) entry which is preliminary data.</text>
</comment>
<evidence type="ECO:0000313" key="2">
    <source>
        <dbReference type="Proteomes" id="UP000887013"/>
    </source>
</evidence>